<organism evidence="1 2">
    <name type="scientific">Elysia marginata</name>
    <dbReference type="NCBI Taxonomy" id="1093978"/>
    <lineage>
        <taxon>Eukaryota</taxon>
        <taxon>Metazoa</taxon>
        <taxon>Spiralia</taxon>
        <taxon>Lophotrochozoa</taxon>
        <taxon>Mollusca</taxon>
        <taxon>Gastropoda</taxon>
        <taxon>Heterobranchia</taxon>
        <taxon>Euthyneura</taxon>
        <taxon>Panpulmonata</taxon>
        <taxon>Sacoglossa</taxon>
        <taxon>Placobranchoidea</taxon>
        <taxon>Plakobranchidae</taxon>
        <taxon>Elysia</taxon>
    </lineage>
</organism>
<keyword evidence="2" id="KW-1185">Reference proteome</keyword>
<protein>
    <submittedName>
        <fullName evidence="1">RNA-directed DNA polymerase from mobile element jockey-like</fullName>
    </submittedName>
</protein>
<evidence type="ECO:0000313" key="1">
    <source>
        <dbReference type="EMBL" id="GFS21025.1"/>
    </source>
</evidence>
<dbReference type="EMBL" id="BMAT01010144">
    <property type="protein sequence ID" value="GFS21025.1"/>
    <property type="molecule type" value="Genomic_DNA"/>
</dbReference>
<keyword evidence="1" id="KW-0548">Nucleotidyltransferase</keyword>
<gene>
    <name evidence="1" type="ORF">ElyMa_005071900</name>
</gene>
<keyword evidence="1" id="KW-0695">RNA-directed DNA polymerase</keyword>
<proteinExistence type="predicted"/>
<sequence>MTSLYYPDTPSLDTQWSTDRTIHNMVWPPMQEAQVVDLSGSTKSNGMQRSCIKIGDTEVHNIYKPSTLNWDSPPVQVFHHPAIMMEDFNSHHTECGYLDNNKAGHDMIQGHSNQMQLLSTTQKTKAL</sequence>
<keyword evidence="1" id="KW-0808">Transferase</keyword>
<dbReference type="AlphaFoldDB" id="A0AAV4JFI0"/>
<accession>A0AAV4JFI0</accession>
<evidence type="ECO:0000313" key="2">
    <source>
        <dbReference type="Proteomes" id="UP000762676"/>
    </source>
</evidence>
<dbReference type="GO" id="GO:0003964">
    <property type="term" value="F:RNA-directed DNA polymerase activity"/>
    <property type="evidence" value="ECO:0007669"/>
    <property type="project" value="UniProtKB-KW"/>
</dbReference>
<dbReference type="Proteomes" id="UP000762676">
    <property type="component" value="Unassembled WGS sequence"/>
</dbReference>
<name>A0AAV4JFI0_9GAST</name>
<reference evidence="1 2" key="1">
    <citation type="journal article" date="2021" name="Elife">
        <title>Chloroplast acquisition without the gene transfer in kleptoplastic sea slugs, Plakobranchus ocellatus.</title>
        <authorList>
            <person name="Maeda T."/>
            <person name="Takahashi S."/>
            <person name="Yoshida T."/>
            <person name="Shimamura S."/>
            <person name="Takaki Y."/>
            <person name="Nagai Y."/>
            <person name="Toyoda A."/>
            <person name="Suzuki Y."/>
            <person name="Arimoto A."/>
            <person name="Ishii H."/>
            <person name="Satoh N."/>
            <person name="Nishiyama T."/>
            <person name="Hasebe M."/>
            <person name="Maruyama T."/>
            <person name="Minagawa J."/>
            <person name="Obokata J."/>
            <person name="Shigenobu S."/>
        </authorList>
    </citation>
    <scope>NUCLEOTIDE SEQUENCE [LARGE SCALE GENOMIC DNA]</scope>
</reference>
<comment type="caution">
    <text evidence="1">The sequence shown here is derived from an EMBL/GenBank/DDBJ whole genome shotgun (WGS) entry which is preliminary data.</text>
</comment>